<gene>
    <name evidence="3" type="ORF">EHQ90_20640</name>
</gene>
<dbReference type="CDD" id="cd00267">
    <property type="entry name" value="ABC_ATPase"/>
    <property type="match status" value="1"/>
</dbReference>
<evidence type="ECO:0000256" key="1">
    <source>
        <dbReference type="SAM" id="MobiDB-lite"/>
    </source>
</evidence>
<evidence type="ECO:0000313" key="4">
    <source>
        <dbReference type="Proteomes" id="UP000297422"/>
    </source>
</evidence>
<feature type="region of interest" description="Disordered" evidence="1">
    <location>
        <begin position="128"/>
        <end position="151"/>
    </location>
</feature>
<feature type="compositionally biased region" description="Basic and acidic residues" evidence="1">
    <location>
        <begin position="128"/>
        <end position="140"/>
    </location>
</feature>
<comment type="caution">
    <text evidence="3">The sequence shown here is derived from an EMBL/GenBank/DDBJ whole genome shotgun (WGS) entry which is preliminary data.</text>
</comment>
<accession>A0ABY2MVI8</accession>
<organism evidence="3 4">
    <name type="scientific">Leptospira stimsonii</name>
    <dbReference type="NCBI Taxonomy" id="2202203"/>
    <lineage>
        <taxon>Bacteria</taxon>
        <taxon>Pseudomonadati</taxon>
        <taxon>Spirochaetota</taxon>
        <taxon>Spirochaetia</taxon>
        <taxon>Leptospirales</taxon>
        <taxon>Leptospiraceae</taxon>
        <taxon>Leptospira</taxon>
    </lineage>
</organism>
<keyword evidence="4" id="KW-1185">Reference proteome</keyword>
<dbReference type="InterPro" id="IPR026866">
    <property type="entry name" value="CR006_AAA"/>
</dbReference>
<dbReference type="InterPro" id="IPR027417">
    <property type="entry name" value="P-loop_NTPase"/>
</dbReference>
<name>A0ABY2MVI8_9LEPT</name>
<evidence type="ECO:0000313" key="3">
    <source>
        <dbReference type="EMBL" id="TGM09641.1"/>
    </source>
</evidence>
<proteinExistence type="predicted"/>
<dbReference type="RefSeq" id="WP_135686455.1">
    <property type="nucleotide sequence ID" value="NZ_RQEQ01000041.1"/>
</dbReference>
<dbReference type="EMBL" id="RQGT01000131">
    <property type="protein sequence ID" value="TGM09641.1"/>
    <property type="molecule type" value="Genomic_DNA"/>
</dbReference>
<reference evidence="4" key="1">
    <citation type="journal article" date="2019" name="PLoS Negl. Trop. Dis.">
        <title>Revisiting the worldwide diversity of Leptospira species in the environment.</title>
        <authorList>
            <person name="Vincent A.T."/>
            <person name="Schiettekatte O."/>
            <person name="Bourhy P."/>
            <person name="Veyrier F.J."/>
            <person name="Picardeau M."/>
        </authorList>
    </citation>
    <scope>NUCLEOTIDE SEQUENCE [LARGE SCALE GENOMIC DNA]</scope>
    <source>
        <strain evidence="4">201702407</strain>
    </source>
</reference>
<sequence>MDHNQIAQSLIESEENIILIYAFNSTGKTRLSIAYKDKTKREDGSNTGIYYNAFSEDLFVWENDSENEGKNVRLNIRPSILNKFHSPILEKDVSEYLSSYFPKYSFHFNSYPDPEKGIESLSFFPEQKETKEVPQNSDEHNTDEEGELKAPETGDVDFPIKISRGEERIFVWCFLLTLFEREEFFQNQSDYIFIDDPVSSLDEHNIFITASLILELIEKNLNRRKIIITTHHAGLYSLLSDWMQKGEKRDKFYKKIKKDGNEIIKPKFQLRILKQESNGNLLILENKKDVFLYHLRLFQVLDEAKTDNSISPYHFALLRQLLENVSSFLGKGIFNYVLDRIEVSEVNHVADRINALSHRKVYSLTTDMLNDNDRKIFDEVFEKLKSKFGFYIN</sequence>
<evidence type="ECO:0000259" key="2">
    <source>
        <dbReference type="Pfam" id="PF13166"/>
    </source>
</evidence>
<dbReference type="Proteomes" id="UP000297422">
    <property type="component" value="Unassembled WGS sequence"/>
</dbReference>
<protein>
    <submittedName>
        <fullName evidence="3">Anticodon nuclease</fullName>
    </submittedName>
</protein>
<dbReference type="Pfam" id="PF13166">
    <property type="entry name" value="AAA_13"/>
    <property type="match status" value="1"/>
</dbReference>
<dbReference type="SUPFAM" id="SSF52540">
    <property type="entry name" value="P-loop containing nucleoside triphosphate hydrolases"/>
    <property type="match status" value="1"/>
</dbReference>
<dbReference type="Gene3D" id="3.40.50.300">
    <property type="entry name" value="P-loop containing nucleotide triphosphate hydrolases"/>
    <property type="match status" value="1"/>
</dbReference>
<feature type="domain" description="Protein CR006 P-loop" evidence="2">
    <location>
        <begin position="161"/>
        <end position="383"/>
    </location>
</feature>